<dbReference type="EMBL" id="PP511522">
    <property type="protein sequence ID" value="XCD05144.1"/>
    <property type="molecule type" value="Genomic_DNA"/>
</dbReference>
<reference evidence="2" key="1">
    <citation type="submission" date="2024-03" db="EMBL/GenBank/DDBJ databases">
        <title>Diverse circular DNA viruses in blood, oral, and fecal samples of captive lemurs.</title>
        <authorList>
            <person name="Paietta E.N."/>
            <person name="Kraberger S."/>
            <person name="Lund M.C."/>
            <person name="Custer J.M."/>
            <person name="Vargas K.M."/>
            <person name="Ehmke E.E."/>
            <person name="Yoder A.D."/>
            <person name="Varsani A."/>
        </authorList>
    </citation>
    <scope>NUCLEOTIDE SEQUENCE</scope>
    <source>
        <strain evidence="2">Duke_24FS_4</strain>
    </source>
</reference>
<feature type="compositionally biased region" description="Polar residues" evidence="1">
    <location>
        <begin position="1"/>
        <end position="14"/>
    </location>
</feature>
<proteinExistence type="predicted"/>
<protein>
    <submittedName>
        <fullName evidence="2">Uncharacterized protein</fullName>
    </submittedName>
</protein>
<name>A0AAU8AZG3_9CAUD</name>
<sequence>MYKQKSPGTTNTGERYTEDGARPRKPTHIVSSLGQPCKAKLLFCLAVIFIPKN</sequence>
<evidence type="ECO:0000313" key="2">
    <source>
        <dbReference type="EMBL" id="XCD05144.1"/>
    </source>
</evidence>
<feature type="region of interest" description="Disordered" evidence="1">
    <location>
        <begin position="1"/>
        <end position="26"/>
    </location>
</feature>
<accession>A0AAU8AZG3</accession>
<evidence type="ECO:0000256" key="1">
    <source>
        <dbReference type="SAM" id="MobiDB-lite"/>
    </source>
</evidence>
<organism evidence="2">
    <name type="scientific">Dulem virus 35</name>
    <dbReference type="NCBI Taxonomy" id="3145753"/>
    <lineage>
        <taxon>Viruses</taxon>
        <taxon>Duplodnaviria</taxon>
        <taxon>Heunggongvirae</taxon>
        <taxon>Uroviricota</taxon>
        <taxon>Caudoviricetes</taxon>
    </lineage>
</organism>